<evidence type="ECO:0000256" key="3">
    <source>
        <dbReference type="SAM" id="MobiDB-lite"/>
    </source>
</evidence>
<dbReference type="SUPFAM" id="SSF49879">
    <property type="entry name" value="SMAD/FHA domain"/>
    <property type="match status" value="1"/>
</dbReference>
<feature type="region of interest" description="Disordered" evidence="3">
    <location>
        <begin position="550"/>
        <end position="569"/>
    </location>
</feature>
<dbReference type="EMBL" id="JAGQHR010000036">
    <property type="protein sequence ID" value="MCA9726494.1"/>
    <property type="molecule type" value="Genomic_DNA"/>
</dbReference>
<dbReference type="InterPro" id="IPR036457">
    <property type="entry name" value="PPM-type-like_dom_sf"/>
</dbReference>
<dbReference type="Pfam" id="PF00498">
    <property type="entry name" value="FHA"/>
    <property type="match status" value="1"/>
</dbReference>
<dbReference type="Proteomes" id="UP000697710">
    <property type="component" value="Unassembled WGS sequence"/>
</dbReference>
<evidence type="ECO:0000313" key="6">
    <source>
        <dbReference type="Proteomes" id="UP000697710"/>
    </source>
</evidence>
<dbReference type="PANTHER" id="PTHR43156:SF2">
    <property type="entry name" value="STAGE II SPORULATION PROTEIN E"/>
    <property type="match status" value="1"/>
</dbReference>
<organism evidence="5 6">
    <name type="scientific">Eiseniibacteriota bacterium</name>
    <dbReference type="NCBI Taxonomy" id="2212470"/>
    <lineage>
        <taxon>Bacteria</taxon>
        <taxon>Candidatus Eiseniibacteriota</taxon>
    </lineage>
</organism>
<reference evidence="5" key="1">
    <citation type="submission" date="2020-04" db="EMBL/GenBank/DDBJ databases">
        <authorList>
            <person name="Zhang T."/>
        </authorList>
    </citation>
    <scope>NUCLEOTIDE SEQUENCE</scope>
    <source>
        <strain evidence="5">HKST-UBA01</strain>
    </source>
</reference>
<dbReference type="Gene3D" id="3.60.40.10">
    <property type="entry name" value="PPM-type phosphatase domain"/>
    <property type="match status" value="1"/>
</dbReference>
<gene>
    <name evidence="5" type="ORF">KC729_02360</name>
</gene>
<dbReference type="SMART" id="SM00331">
    <property type="entry name" value="PP2C_SIG"/>
    <property type="match status" value="1"/>
</dbReference>
<evidence type="ECO:0000313" key="5">
    <source>
        <dbReference type="EMBL" id="MCA9726494.1"/>
    </source>
</evidence>
<dbReference type="CDD" id="cd00060">
    <property type="entry name" value="FHA"/>
    <property type="match status" value="1"/>
</dbReference>
<proteinExistence type="predicted"/>
<keyword evidence="2" id="KW-0175">Coiled coil</keyword>
<accession>A0A956RPB4</accession>
<feature type="domain" description="FHA" evidence="4">
    <location>
        <begin position="28"/>
        <end position="77"/>
    </location>
</feature>
<dbReference type="InterPro" id="IPR052016">
    <property type="entry name" value="Bact_Sigma-Reg"/>
</dbReference>
<evidence type="ECO:0000256" key="2">
    <source>
        <dbReference type="SAM" id="Coils"/>
    </source>
</evidence>
<evidence type="ECO:0000259" key="4">
    <source>
        <dbReference type="PROSITE" id="PS50006"/>
    </source>
</evidence>
<dbReference type="SUPFAM" id="SSF55781">
    <property type="entry name" value="GAF domain-like"/>
    <property type="match status" value="1"/>
</dbReference>
<dbReference type="InterPro" id="IPR029016">
    <property type="entry name" value="GAF-like_dom_sf"/>
</dbReference>
<name>A0A956RPB4_UNCEI</name>
<dbReference type="SMART" id="SM00240">
    <property type="entry name" value="FHA"/>
    <property type="match status" value="1"/>
</dbReference>
<dbReference type="GO" id="GO:0016791">
    <property type="term" value="F:phosphatase activity"/>
    <property type="evidence" value="ECO:0007669"/>
    <property type="project" value="TreeGrafter"/>
</dbReference>
<sequence length="569" mass="63385">MATTTSRIILEGMVNGRYLRRTLESGKHEVGRTPEADIQLMHRSVSRNHATLVVADGELTVQDLESRNGTFLNEDRVTGSVVARQGDTLRFGAIELKLVAEDAPWSRTASAQNLLSGEDTLHATTRLSWADVKETRAEETSALFQVLVEAAPLLVQHRPLEDVFESVLGLIERLLTVRRVLLMLYDEERNLVMKAVRPQGSMGERMMLSQTMMDTVIQERSSMLVTDAQADERFKDRHSIVSLDVRSAMVAPLFDNEQVIGLIYADTSDPLVRYDDNQLRAFTLLANLIAVKITQTNLLEQQREKERLAQEMATAARIQKSLLPAKLPQLDGYEIFAQQMPCFETAGDLYDVEQLANGGVEIVVGDVSGKGLGAALLMSNVMASLRLLYEGKDPIGHMVERLNNQVHRSTEVTSFVTLFFGRLDPAAHTLEFVNGGHNPPLLILPDRVEELQATGIPIGVMPKMPYGVQKVTLPEDGILCIFTDGIPEASIGEDQFYEESRMIESVRKRFRQPLEEIASGMLDDLRAYLGDHEVGDDITLLLLRRGRPKMDTDPHHAIPGDQTMPTHQG</sequence>
<dbReference type="SMART" id="SM00065">
    <property type="entry name" value="GAF"/>
    <property type="match status" value="1"/>
</dbReference>
<dbReference type="Gene3D" id="3.30.450.40">
    <property type="match status" value="1"/>
</dbReference>
<comment type="caution">
    <text evidence="5">The sequence shown here is derived from an EMBL/GenBank/DDBJ whole genome shotgun (WGS) entry which is preliminary data.</text>
</comment>
<protein>
    <submittedName>
        <fullName evidence="5">SpoIIE family protein phosphatase</fullName>
    </submittedName>
</protein>
<feature type="coiled-coil region" evidence="2">
    <location>
        <begin position="291"/>
        <end position="318"/>
    </location>
</feature>
<dbReference type="Gene3D" id="2.60.200.20">
    <property type="match status" value="1"/>
</dbReference>
<reference evidence="5" key="2">
    <citation type="journal article" date="2021" name="Microbiome">
        <title>Successional dynamics and alternative stable states in a saline activated sludge microbial community over 9 years.</title>
        <authorList>
            <person name="Wang Y."/>
            <person name="Ye J."/>
            <person name="Ju F."/>
            <person name="Liu L."/>
            <person name="Boyd J.A."/>
            <person name="Deng Y."/>
            <person name="Parks D.H."/>
            <person name="Jiang X."/>
            <person name="Yin X."/>
            <person name="Woodcroft B.J."/>
            <person name="Tyson G.W."/>
            <person name="Hugenholtz P."/>
            <person name="Polz M.F."/>
            <person name="Zhang T."/>
        </authorList>
    </citation>
    <scope>NUCLEOTIDE SEQUENCE</scope>
    <source>
        <strain evidence="5">HKST-UBA01</strain>
    </source>
</reference>
<evidence type="ECO:0000256" key="1">
    <source>
        <dbReference type="ARBA" id="ARBA00022801"/>
    </source>
</evidence>
<dbReference type="PROSITE" id="PS50006">
    <property type="entry name" value="FHA_DOMAIN"/>
    <property type="match status" value="1"/>
</dbReference>
<dbReference type="InterPro" id="IPR003018">
    <property type="entry name" value="GAF"/>
</dbReference>
<keyword evidence="1" id="KW-0378">Hydrolase</keyword>
<dbReference type="InterPro" id="IPR001932">
    <property type="entry name" value="PPM-type_phosphatase-like_dom"/>
</dbReference>
<dbReference type="PANTHER" id="PTHR43156">
    <property type="entry name" value="STAGE II SPORULATION PROTEIN E-RELATED"/>
    <property type="match status" value="1"/>
</dbReference>
<dbReference type="InterPro" id="IPR000253">
    <property type="entry name" value="FHA_dom"/>
</dbReference>
<dbReference type="Pfam" id="PF01590">
    <property type="entry name" value="GAF"/>
    <property type="match status" value="1"/>
</dbReference>
<dbReference type="Pfam" id="PF07228">
    <property type="entry name" value="SpoIIE"/>
    <property type="match status" value="1"/>
</dbReference>
<dbReference type="InterPro" id="IPR008984">
    <property type="entry name" value="SMAD_FHA_dom_sf"/>
</dbReference>
<dbReference type="AlphaFoldDB" id="A0A956RPB4"/>